<dbReference type="OrthoDB" id="1225832at2759"/>
<reference evidence="2 3" key="2">
    <citation type="submission" date="2020-05" db="EMBL/GenBank/DDBJ databases">
        <authorList>
            <person name="Campoy J."/>
            <person name="Schneeberger K."/>
            <person name="Spophaly S."/>
        </authorList>
    </citation>
    <scope>NUCLEOTIDE SEQUENCE [LARGE SCALE GENOMIC DNA]</scope>
    <source>
        <strain evidence="2">PruArmRojPasFocal</strain>
    </source>
</reference>
<dbReference type="EMBL" id="CAEKKB010000007">
    <property type="protein sequence ID" value="CAB4318395.1"/>
    <property type="molecule type" value="Genomic_DNA"/>
</dbReference>
<gene>
    <name evidence="1" type="ORF">CURHAP_LOCUS46102</name>
    <name evidence="2" type="ORF">ORAREDHAP_LOCUS45448</name>
</gene>
<proteinExistence type="predicted"/>
<dbReference type="PANTHER" id="PTHR34190:SF10">
    <property type="entry name" value="TERNARY COMPLEX FACTOR MIP1 LEUCINE-ZIPPER DOMAIN-CONTAINING PROTEIN"/>
    <property type="match status" value="1"/>
</dbReference>
<dbReference type="Proteomes" id="UP000507222">
    <property type="component" value="Unassembled WGS sequence"/>
</dbReference>
<organism evidence="2 4">
    <name type="scientific">Prunus armeniaca</name>
    <name type="common">Apricot</name>
    <name type="synonym">Armeniaca vulgaris</name>
    <dbReference type="NCBI Taxonomy" id="36596"/>
    <lineage>
        <taxon>Eukaryota</taxon>
        <taxon>Viridiplantae</taxon>
        <taxon>Streptophyta</taxon>
        <taxon>Embryophyta</taxon>
        <taxon>Tracheophyta</taxon>
        <taxon>Spermatophyta</taxon>
        <taxon>Magnoliopsida</taxon>
        <taxon>eudicotyledons</taxon>
        <taxon>Gunneridae</taxon>
        <taxon>Pentapetalae</taxon>
        <taxon>rosids</taxon>
        <taxon>fabids</taxon>
        <taxon>Rosales</taxon>
        <taxon>Rosaceae</taxon>
        <taxon>Amygdaloideae</taxon>
        <taxon>Amygdaleae</taxon>
        <taxon>Prunus</taxon>
    </lineage>
</organism>
<evidence type="ECO:0000313" key="3">
    <source>
        <dbReference type="Proteomes" id="UP000507222"/>
    </source>
</evidence>
<name>A0A6J5Y386_PRUAR</name>
<accession>A0A6J5Y386</accession>
<dbReference type="Proteomes" id="UP000507245">
    <property type="component" value="Unassembled WGS sequence"/>
</dbReference>
<evidence type="ECO:0000313" key="4">
    <source>
        <dbReference type="Proteomes" id="UP000507245"/>
    </source>
</evidence>
<evidence type="ECO:0000313" key="2">
    <source>
        <dbReference type="EMBL" id="CAB4318395.1"/>
    </source>
</evidence>
<dbReference type="EMBL" id="CAEKDK010000007">
    <property type="protein sequence ID" value="CAB4288023.1"/>
    <property type="molecule type" value="Genomic_DNA"/>
</dbReference>
<keyword evidence="4" id="KW-1185">Reference proteome</keyword>
<sequence length="158" mass="18198">MDQHEEQDISSPMPILRRLDRLDRLLQFLEHKHCLSASHSSSSACKTMEPVPEEDQCKTLSSAIEETHQKGTLMERVAVLENRVLQLSHEMDEENASRSSCSTILVSEDKQDPFITQECSSEACVRKPQGSKKGRKRRNNLVSIIQLREWFRWARMGC</sequence>
<dbReference type="PANTHER" id="PTHR34190">
    <property type="entry name" value="EXPRESSED PROTEIN"/>
    <property type="match status" value="1"/>
</dbReference>
<reference evidence="4" key="1">
    <citation type="journal article" date="2020" name="Genome Biol.">
        <title>Gamete binning: chromosome-level and haplotype-resolved genome assembly enabled by high-throughput single-cell sequencing of gamete genomes.</title>
        <authorList>
            <person name="Campoy J.A."/>
            <person name="Sun H."/>
            <person name="Goel M."/>
            <person name="Jiao W.-B."/>
            <person name="Folz-Donahue K."/>
            <person name="Wang N."/>
            <person name="Rubio M."/>
            <person name="Liu C."/>
            <person name="Kukat C."/>
            <person name="Ruiz D."/>
            <person name="Huettel B."/>
            <person name="Schneeberger K."/>
        </authorList>
    </citation>
    <scope>NUCLEOTIDE SEQUENCE [LARGE SCALE GENOMIC DNA]</scope>
    <source>
        <strain evidence="4">cv. Rojo Pasion</strain>
    </source>
</reference>
<evidence type="ECO:0000313" key="1">
    <source>
        <dbReference type="EMBL" id="CAB4288023.1"/>
    </source>
</evidence>
<protein>
    <submittedName>
        <fullName evidence="2">Uncharacterized protein</fullName>
    </submittedName>
</protein>
<dbReference type="AlphaFoldDB" id="A0A6J5Y386"/>